<evidence type="ECO:0000256" key="1">
    <source>
        <dbReference type="ARBA" id="ARBA00010055"/>
    </source>
</evidence>
<proteinExistence type="inferred from homology"/>
<dbReference type="Pfam" id="PF00241">
    <property type="entry name" value="Cofilin_ADF"/>
    <property type="match status" value="1"/>
</dbReference>
<keyword evidence="4" id="KW-1185">Reference proteome</keyword>
<dbReference type="Gene3D" id="3.40.20.10">
    <property type="entry name" value="Severin"/>
    <property type="match status" value="1"/>
</dbReference>
<feature type="domain" description="ADF-H" evidence="2">
    <location>
        <begin position="6"/>
        <end position="113"/>
    </location>
</feature>
<dbReference type="GO" id="GO:0071846">
    <property type="term" value="P:actin filament debranching"/>
    <property type="evidence" value="ECO:0007669"/>
    <property type="project" value="InterPro"/>
</dbReference>
<dbReference type="EMBL" id="ML119655">
    <property type="protein sequence ID" value="RPA85049.1"/>
    <property type="molecule type" value="Genomic_DNA"/>
</dbReference>
<dbReference type="Proteomes" id="UP000275078">
    <property type="component" value="Unassembled WGS sequence"/>
</dbReference>
<sequence>MASEARLYTFSSETLAHLRKFRLGTSRSATPKAEVYSINQKTLEIALVDDEVYEDLESLAEDLPETTPRFILLSYPLTLDDGRKAQPYVLVAWLPNTKPENAMLYAAAKELFR</sequence>
<dbReference type="GO" id="GO:0030479">
    <property type="term" value="C:actin cortical patch"/>
    <property type="evidence" value="ECO:0007669"/>
    <property type="project" value="TreeGrafter"/>
</dbReference>
<dbReference type="STRING" id="1160509.A0A3N4IGU6"/>
<reference evidence="3 4" key="1">
    <citation type="journal article" date="2018" name="Nat. Ecol. Evol.">
        <title>Pezizomycetes genomes reveal the molecular basis of ectomycorrhizal truffle lifestyle.</title>
        <authorList>
            <person name="Murat C."/>
            <person name="Payen T."/>
            <person name="Noel B."/>
            <person name="Kuo A."/>
            <person name="Morin E."/>
            <person name="Chen J."/>
            <person name="Kohler A."/>
            <person name="Krizsan K."/>
            <person name="Balestrini R."/>
            <person name="Da Silva C."/>
            <person name="Montanini B."/>
            <person name="Hainaut M."/>
            <person name="Levati E."/>
            <person name="Barry K.W."/>
            <person name="Belfiori B."/>
            <person name="Cichocki N."/>
            <person name="Clum A."/>
            <person name="Dockter R.B."/>
            <person name="Fauchery L."/>
            <person name="Guy J."/>
            <person name="Iotti M."/>
            <person name="Le Tacon F."/>
            <person name="Lindquist E.A."/>
            <person name="Lipzen A."/>
            <person name="Malagnac F."/>
            <person name="Mello A."/>
            <person name="Molinier V."/>
            <person name="Miyauchi S."/>
            <person name="Poulain J."/>
            <person name="Riccioni C."/>
            <person name="Rubini A."/>
            <person name="Sitrit Y."/>
            <person name="Splivallo R."/>
            <person name="Traeger S."/>
            <person name="Wang M."/>
            <person name="Zifcakova L."/>
            <person name="Wipf D."/>
            <person name="Zambonelli A."/>
            <person name="Paolocci F."/>
            <person name="Nowrousian M."/>
            <person name="Ottonello S."/>
            <person name="Baldrian P."/>
            <person name="Spatafora J.W."/>
            <person name="Henrissat B."/>
            <person name="Nagy L.G."/>
            <person name="Aury J.M."/>
            <person name="Wincker P."/>
            <person name="Grigoriev I.V."/>
            <person name="Bonfante P."/>
            <person name="Martin F.M."/>
        </authorList>
    </citation>
    <scope>NUCLEOTIDE SEQUENCE [LARGE SCALE GENOMIC DNA]</scope>
    <source>
        <strain evidence="3 4">RN42</strain>
    </source>
</reference>
<dbReference type="InterPro" id="IPR011171">
    <property type="entry name" value="GMF"/>
</dbReference>
<feature type="non-terminal residue" evidence="3">
    <location>
        <position position="113"/>
    </location>
</feature>
<dbReference type="InterPro" id="IPR002108">
    <property type="entry name" value="ADF-H"/>
</dbReference>
<protein>
    <submittedName>
        <fullName evidence="3">GMF family protein</fullName>
    </submittedName>
</protein>
<comment type="similarity">
    <text evidence="1">Belongs to the actin-binding proteins ADF family. GMF subfamily.</text>
</comment>
<dbReference type="InterPro" id="IPR029006">
    <property type="entry name" value="ADF-H/Gelsolin-like_dom_sf"/>
</dbReference>
<dbReference type="OrthoDB" id="3919494at2759"/>
<dbReference type="PANTHER" id="PTHR11249">
    <property type="entry name" value="GLIAL FACTOR NATURATION FACTOR"/>
    <property type="match status" value="1"/>
</dbReference>
<gene>
    <name evidence="3" type="ORF">BJ508DRAFT_222322</name>
</gene>
<evidence type="ECO:0000313" key="4">
    <source>
        <dbReference type="Proteomes" id="UP000275078"/>
    </source>
</evidence>
<dbReference type="SUPFAM" id="SSF55753">
    <property type="entry name" value="Actin depolymerizing proteins"/>
    <property type="match status" value="1"/>
</dbReference>
<dbReference type="AlphaFoldDB" id="A0A3N4IGU6"/>
<evidence type="ECO:0000313" key="3">
    <source>
        <dbReference type="EMBL" id="RPA85049.1"/>
    </source>
</evidence>
<name>A0A3N4IGU6_ASCIM</name>
<dbReference type="GO" id="GO:0003779">
    <property type="term" value="F:actin binding"/>
    <property type="evidence" value="ECO:0007669"/>
    <property type="project" value="InterPro"/>
</dbReference>
<accession>A0A3N4IGU6</accession>
<dbReference type="PIRSF" id="PIRSF001788">
    <property type="entry name" value="GMF-beta"/>
    <property type="match status" value="1"/>
</dbReference>
<organism evidence="3 4">
    <name type="scientific">Ascobolus immersus RN42</name>
    <dbReference type="NCBI Taxonomy" id="1160509"/>
    <lineage>
        <taxon>Eukaryota</taxon>
        <taxon>Fungi</taxon>
        <taxon>Dikarya</taxon>
        <taxon>Ascomycota</taxon>
        <taxon>Pezizomycotina</taxon>
        <taxon>Pezizomycetes</taxon>
        <taxon>Pezizales</taxon>
        <taxon>Ascobolaceae</taxon>
        <taxon>Ascobolus</taxon>
    </lineage>
</organism>
<dbReference type="PROSITE" id="PS51263">
    <property type="entry name" value="ADF_H"/>
    <property type="match status" value="1"/>
</dbReference>
<dbReference type="GO" id="GO:0034316">
    <property type="term" value="P:negative regulation of Arp2/3 complex-mediated actin nucleation"/>
    <property type="evidence" value="ECO:0007669"/>
    <property type="project" value="TreeGrafter"/>
</dbReference>
<dbReference type="GO" id="GO:0071933">
    <property type="term" value="F:Arp2/3 complex binding"/>
    <property type="evidence" value="ECO:0007669"/>
    <property type="project" value="InterPro"/>
</dbReference>
<evidence type="ECO:0000259" key="2">
    <source>
        <dbReference type="PROSITE" id="PS51263"/>
    </source>
</evidence>
<dbReference type="PANTHER" id="PTHR11249:SF2">
    <property type="entry name" value="GLIA MATURATION FACTOR"/>
    <property type="match status" value="1"/>
</dbReference>